<evidence type="ECO:0000313" key="4">
    <source>
        <dbReference type="Proteomes" id="UP000677228"/>
    </source>
</evidence>
<dbReference type="SUPFAM" id="SSF56281">
    <property type="entry name" value="Metallo-hydrolase/oxidoreductase"/>
    <property type="match status" value="1"/>
</dbReference>
<evidence type="ECO:0000259" key="1">
    <source>
        <dbReference type="SMART" id="SM00849"/>
    </source>
</evidence>
<dbReference type="SMART" id="SM00849">
    <property type="entry name" value="Lactamase_B"/>
    <property type="match status" value="1"/>
</dbReference>
<dbReference type="InterPro" id="IPR058912">
    <property type="entry name" value="HTH_animal"/>
</dbReference>
<dbReference type="InterPro" id="IPR001279">
    <property type="entry name" value="Metallo-B-lactamas"/>
</dbReference>
<evidence type="ECO:0000313" key="2">
    <source>
        <dbReference type="EMBL" id="CAF1132042.1"/>
    </source>
</evidence>
<name>A0A8S2EF15_9BILA</name>
<dbReference type="Proteomes" id="UP000682733">
    <property type="component" value="Unassembled WGS sequence"/>
</dbReference>
<sequence length="340" mass="37729">TVHSRTAASNYFFIYAPAVVDGIPKNARGPLIPDKGYLVQHIRGGVYWVVGQAFQTMFLVSTEGVIVVDAPPAIGKDYLKAILEVTDKPVTHVLYSHEHLDHIGSSGMFPKGAVYIARKRVADILSTAKASATVGSSLPPIPTKTFKKKLSLTVGNQTFEMAYHGLNHSPGNTFIYLPKQKVLMFVDVVYPGWFPFDELGYAEDVYGFIKVHDTILKYNFQTFVGGHVTRLGTRKDVLVQKQYMSDLLSAANEALITPEIGASVTFLDVLIKNENGQLSTSVYHKEAAEPCVFPFMSDHLRHTFNNIVQGTLCRAIRYSSTLKAFNHERRAIKLTLLYNG</sequence>
<dbReference type="EMBL" id="CAJNOK010011098">
    <property type="protein sequence ID" value="CAF1132042.1"/>
    <property type="molecule type" value="Genomic_DNA"/>
</dbReference>
<protein>
    <recommendedName>
        <fullName evidence="1">Metallo-beta-lactamase domain-containing protein</fullName>
    </recommendedName>
</protein>
<comment type="caution">
    <text evidence="2">The sequence shown here is derived from an EMBL/GenBank/DDBJ whole genome shotgun (WGS) entry which is preliminary data.</text>
</comment>
<proteinExistence type="predicted"/>
<accession>A0A8S2EF15</accession>
<dbReference type="InterPro" id="IPR050855">
    <property type="entry name" value="NDM-1-like"/>
</dbReference>
<dbReference type="PANTHER" id="PTHR42951">
    <property type="entry name" value="METALLO-BETA-LACTAMASE DOMAIN-CONTAINING"/>
    <property type="match status" value="1"/>
</dbReference>
<dbReference type="Gene3D" id="3.60.15.10">
    <property type="entry name" value="Ribonuclease Z/Hydroxyacylglutathione hydrolase-like"/>
    <property type="match status" value="1"/>
</dbReference>
<dbReference type="CDD" id="cd16276">
    <property type="entry name" value="metallo-hydrolase-like_MBL-fold"/>
    <property type="match status" value="1"/>
</dbReference>
<feature type="non-terminal residue" evidence="2">
    <location>
        <position position="1"/>
    </location>
</feature>
<dbReference type="Pfam" id="PF26215">
    <property type="entry name" value="HTH_animal"/>
    <property type="match status" value="1"/>
</dbReference>
<dbReference type="InterPro" id="IPR036866">
    <property type="entry name" value="RibonucZ/Hydroxyglut_hydro"/>
</dbReference>
<gene>
    <name evidence="2" type="ORF">OVA965_LOCUS20702</name>
    <name evidence="3" type="ORF">TMI583_LOCUS21158</name>
</gene>
<dbReference type="EMBL" id="CAJOBA010022309">
    <property type="protein sequence ID" value="CAF3916334.1"/>
    <property type="molecule type" value="Genomic_DNA"/>
</dbReference>
<dbReference type="Proteomes" id="UP000677228">
    <property type="component" value="Unassembled WGS sequence"/>
</dbReference>
<reference evidence="2" key="1">
    <citation type="submission" date="2021-02" db="EMBL/GenBank/DDBJ databases">
        <authorList>
            <person name="Nowell W R."/>
        </authorList>
    </citation>
    <scope>NUCLEOTIDE SEQUENCE</scope>
</reference>
<organism evidence="2 4">
    <name type="scientific">Didymodactylos carnosus</name>
    <dbReference type="NCBI Taxonomy" id="1234261"/>
    <lineage>
        <taxon>Eukaryota</taxon>
        <taxon>Metazoa</taxon>
        <taxon>Spiralia</taxon>
        <taxon>Gnathifera</taxon>
        <taxon>Rotifera</taxon>
        <taxon>Eurotatoria</taxon>
        <taxon>Bdelloidea</taxon>
        <taxon>Philodinida</taxon>
        <taxon>Philodinidae</taxon>
        <taxon>Didymodactylos</taxon>
    </lineage>
</organism>
<dbReference type="AlphaFoldDB" id="A0A8S2EF15"/>
<evidence type="ECO:0000313" key="3">
    <source>
        <dbReference type="EMBL" id="CAF3916334.1"/>
    </source>
</evidence>
<dbReference type="Pfam" id="PF00753">
    <property type="entry name" value="Lactamase_B"/>
    <property type="match status" value="1"/>
</dbReference>
<feature type="domain" description="Metallo-beta-lactamase" evidence="1">
    <location>
        <begin position="54"/>
        <end position="227"/>
    </location>
</feature>